<dbReference type="InterPro" id="IPR017871">
    <property type="entry name" value="ABC_transporter-like_CS"/>
</dbReference>
<dbReference type="InterPro" id="IPR050153">
    <property type="entry name" value="Metal_Ion_Import_ABC"/>
</dbReference>
<organism evidence="6 7">
    <name type="scientific">Catonella morbi ATCC 51271</name>
    <dbReference type="NCBI Taxonomy" id="592026"/>
    <lineage>
        <taxon>Bacteria</taxon>
        <taxon>Bacillati</taxon>
        <taxon>Bacillota</taxon>
        <taxon>Clostridia</taxon>
        <taxon>Lachnospirales</taxon>
        <taxon>Lachnospiraceae</taxon>
        <taxon>Catonella</taxon>
    </lineage>
</organism>
<dbReference type="CDD" id="cd03214">
    <property type="entry name" value="ABC_Iron-Siderophores_B12_Hemin"/>
    <property type="match status" value="1"/>
</dbReference>
<dbReference type="InterPro" id="IPR003439">
    <property type="entry name" value="ABC_transporter-like_ATP-bd"/>
</dbReference>
<evidence type="ECO:0000256" key="1">
    <source>
        <dbReference type="ARBA" id="ARBA00005417"/>
    </source>
</evidence>
<dbReference type="PANTHER" id="PTHR42734">
    <property type="entry name" value="METAL TRANSPORT SYSTEM ATP-BINDING PROTEIN TM_0124-RELATED"/>
    <property type="match status" value="1"/>
</dbReference>
<dbReference type="HOGENOM" id="CLU_000604_1_11_9"/>
<dbReference type="GO" id="GO:0005524">
    <property type="term" value="F:ATP binding"/>
    <property type="evidence" value="ECO:0007669"/>
    <property type="project" value="UniProtKB-KW"/>
</dbReference>
<dbReference type="Pfam" id="PF00005">
    <property type="entry name" value="ABC_tran"/>
    <property type="match status" value="1"/>
</dbReference>
<protein>
    <submittedName>
        <fullName evidence="6">ABC transporter, ATP-binding protein</fullName>
    </submittedName>
</protein>
<evidence type="ECO:0000256" key="4">
    <source>
        <dbReference type="ARBA" id="ARBA00022840"/>
    </source>
</evidence>
<dbReference type="FunFam" id="3.40.50.300:FF:000134">
    <property type="entry name" value="Iron-enterobactin ABC transporter ATP-binding protein"/>
    <property type="match status" value="1"/>
</dbReference>
<dbReference type="PROSITE" id="PS50893">
    <property type="entry name" value="ABC_TRANSPORTER_2"/>
    <property type="match status" value="1"/>
</dbReference>
<dbReference type="PANTHER" id="PTHR42734:SF6">
    <property type="entry name" value="MOLYBDATE IMPORT ATP-BINDING PROTEIN MOLC"/>
    <property type="match status" value="1"/>
</dbReference>
<gene>
    <name evidence="6" type="ORF">GCWU0000282_000180</name>
</gene>
<dbReference type="RefSeq" id="WP_023353084.1">
    <property type="nucleotide sequence ID" value="NZ_KI535366.1"/>
</dbReference>
<keyword evidence="7" id="KW-1185">Reference proteome</keyword>
<dbReference type="SMART" id="SM00382">
    <property type="entry name" value="AAA"/>
    <property type="match status" value="1"/>
</dbReference>
<dbReference type="STRING" id="592026.GCWU0000282_000180"/>
<dbReference type="eggNOG" id="COG1120">
    <property type="taxonomic scope" value="Bacteria"/>
</dbReference>
<evidence type="ECO:0000259" key="5">
    <source>
        <dbReference type="PROSITE" id="PS50893"/>
    </source>
</evidence>
<evidence type="ECO:0000256" key="2">
    <source>
        <dbReference type="ARBA" id="ARBA00022448"/>
    </source>
</evidence>
<dbReference type="OrthoDB" id="9799337at2"/>
<dbReference type="InterPro" id="IPR027417">
    <property type="entry name" value="P-loop_NTPase"/>
</dbReference>
<evidence type="ECO:0000313" key="6">
    <source>
        <dbReference type="EMBL" id="ESL04466.1"/>
    </source>
</evidence>
<comment type="caution">
    <text evidence="6">The sequence shown here is derived from an EMBL/GenBank/DDBJ whole genome shotgun (WGS) entry which is preliminary data.</text>
</comment>
<dbReference type="InterPro" id="IPR003593">
    <property type="entry name" value="AAA+_ATPase"/>
</dbReference>
<accession>V2Y9X0</accession>
<feature type="domain" description="ABC transporter" evidence="5">
    <location>
        <begin position="3"/>
        <end position="240"/>
    </location>
</feature>
<keyword evidence="4 6" id="KW-0067">ATP-binding</keyword>
<reference evidence="6 7" key="1">
    <citation type="submission" date="2013-06" db="EMBL/GenBank/DDBJ databases">
        <authorList>
            <person name="Weinstock G."/>
            <person name="Sodergren E."/>
            <person name="Clifton S."/>
            <person name="Fulton L."/>
            <person name="Fulton B."/>
            <person name="Courtney L."/>
            <person name="Fronick C."/>
            <person name="Harrison M."/>
            <person name="Strong C."/>
            <person name="Farmer C."/>
            <person name="Delahaunty K."/>
            <person name="Markovic C."/>
            <person name="Hall O."/>
            <person name="Minx P."/>
            <person name="Tomlinson C."/>
            <person name="Mitreva M."/>
            <person name="Nelson J."/>
            <person name="Hou S."/>
            <person name="Wollam A."/>
            <person name="Pepin K.H."/>
            <person name="Johnson M."/>
            <person name="Bhonagiri V."/>
            <person name="Nash W.E."/>
            <person name="Warren W."/>
            <person name="Chinwalla A."/>
            <person name="Mardis E.R."/>
            <person name="Wilson R.K."/>
        </authorList>
    </citation>
    <scope>NUCLEOTIDE SEQUENCE [LARGE SCALE GENOMIC DNA]</scope>
    <source>
        <strain evidence="6 7">ATCC 51271</strain>
    </source>
</reference>
<dbReference type="GO" id="GO:0016887">
    <property type="term" value="F:ATP hydrolysis activity"/>
    <property type="evidence" value="ECO:0007669"/>
    <property type="project" value="InterPro"/>
</dbReference>
<dbReference type="Proteomes" id="UP000018227">
    <property type="component" value="Unassembled WGS sequence"/>
</dbReference>
<keyword evidence="3" id="KW-0547">Nucleotide-binding</keyword>
<dbReference type="SUPFAM" id="SSF52540">
    <property type="entry name" value="P-loop containing nucleoside triphosphate hydrolases"/>
    <property type="match status" value="1"/>
</dbReference>
<evidence type="ECO:0000256" key="3">
    <source>
        <dbReference type="ARBA" id="ARBA00022741"/>
    </source>
</evidence>
<dbReference type="PROSITE" id="PS00211">
    <property type="entry name" value="ABC_TRANSPORTER_1"/>
    <property type="match status" value="1"/>
</dbReference>
<keyword evidence="2" id="KW-0813">Transport</keyword>
<comment type="similarity">
    <text evidence="1">Belongs to the ABC transporter superfamily.</text>
</comment>
<sequence length="263" mass="29185">MILEVSNGAFSYPGGKTVINGINLGVDKGEALSVLGPNGVGKTTLLKCCLGLLNFNKGEARLYGNDIKTMKPKDFWRSVSYIPQSHNFAFSYSGIDLVVLGRSSHLNTFEQPGKKDYERAYEILKENGILYLADKDCNKMSGGELQMILIAKALINEPKLIVLDEPETGLDFHNQILVLDLINKLVHEDGLSAIINTHYPTNALMISDKTILMKKDGSYIYGKTNEILNKTNIEDAFDVEIIINEGDYKGEKKKSIIPVAIRR</sequence>
<name>V2Y9X0_9FIRM</name>
<dbReference type="AlphaFoldDB" id="V2Y9X0"/>
<evidence type="ECO:0000313" key="7">
    <source>
        <dbReference type="Proteomes" id="UP000018227"/>
    </source>
</evidence>
<dbReference type="Gene3D" id="3.40.50.300">
    <property type="entry name" value="P-loop containing nucleotide triphosphate hydrolases"/>
    <property type="match status" value="1"/>
</dbReference>
<proteinExistence type="inferred from homology"/>
<dbReference type="EMBL" id="ACIL03000003">
    <property type="protein sequence ID" value="ESL04466.1"/>
    <property type="molecule type" value="Genomic_DNA"/>
</dbReference>